<gene>
    <name evidence="3" type="ORF">SAMN05216456_0518</name>
</gene>
<dbReference type="STRING" id="429728.SAMN05216456_0518"/>
<keyword evidence="3" id="KW-0413">Isomerase</keyword>
<reference evidence="3 4" key="1">
    <citation type="submission" date="2016-10" db="EMBL/GenBank/DDBJ databases">
        <authorList>
            <person name="de Groot N.N."/>
        </authorList>
    </citation>
    <scope>NUCLEOTIDE SEQUENCE [LARGE SCALE GENOMIC DNA]</scope>
    <source>
        <strain evidence="3 4">IPL20</strain>
    </source>
</reference>
<dbReference type="SUPFAM" id="SSF54826">
    <property type="entry name" value="Enolase N-terminal domain-like"/>
    <property type="match status" value="1"/>
</dbReference>
<accession>A0A1I7N1J5</accession>
<proteinExistence type="predicted"/>
<feature type="domain" description="Mandelate racemase/muconate lactonizing enzyme N-terminal" evidence="1">
    <location>
        <begin position="7"/>
        <end position="127"/>
    </location>
</feature>
<dbReference type="Proteomes" id="UP000199074">
    <property type="component" value="Unassembled WGS sequence"/>
</dbReference>
<dbReference type="GO" id="GO:0016853">
    <property type="term" value="F:isomerase activity"/>
    <property type="evidence" value="ECO:0007669"/>
    <property type="project" value="UniProtKB-KW"/>
</dbReference>
<dbReference type="Gene3D" id="3.30.390.10">
    <property type="entry name" value="Enolase-like, N-terminal domain"/>
    <property type="match status" value="1"/>
</dbReference>
<dbReference type="PANTHER" id="PTHR48080">
    <property type="entry name" value="D-GALACTONATE DEHYDRATASE-RELATED"/>
    <property type="match status" value="1"/>
</dbReference>
<dbReference type="SUPFAM" id="SSF51604">
    <property type="entry name" value="Enolase C-terminal domain-like"/>
    <property type="match status" value="1"/>
</dbReference>
<protein>
    <submittedName>
        <fullName evidence="3">Muconate cycloisomerase</fullName>
    </submittedName>
</protein>
<dbReference type="InterPro" id="IPR029065">
    <property type="entry name" value="Enolase_C-like"/>
</dbReference>
<dbReference type="OrthoDB" id="9775441at2"/>
<dbReference type="InterPro" id="IPR029017">
    <property type="entry name" value="Enolase-like_N"/>
</dbReference>
<dbReference type="EMBL" id="FPCK01000001">
    <property type="protein sequence ID" value="SFV28446.1"/>
    <property type="molecule type" value="Genomic_DNA"/>
</dbReference>
<dbReference type="InterPro" id="IPR034593">
    <property type="entry name" value="DgoD-like"/>
</dbReference>
<feature type="domain" description="Enolase C-terminal" evidence="2">
    <location>
        <begin position="158"/>
        <end position="363"/>
    </location>
</feature>
<name>A0A1I7N1J5_9HYPH</name>
<keyword evidence="4" id="KW-1185">Reference proteome</keyword>
<evidence type="ECO:0000313" key="4">
    <source>
        <dbReference type="Proteomes" id="UP000199074"/>
    </source>
</evidence>
<sequence>MKISSITLTPIQTHRRTGSISSHLILQLHTDEGLTGIGEISDLDCYRMYMPDVDAVRLGIEKIVLGRDPFAIQALHTEMAQYLHNYFLSAPSYPPFTPASQIAAGIDMACYDIVGKALDTPVYNLLGGKSRDTMEICYPLFQVRAEEDYEKNLGYIAELLEKGISRFRYYVGVDFNKDGKFLAAVRERFGDRVMLKALDFQARHYWKDTLRAYDRLKQFGFELIESPSWREDFEGMSELRRRVDVEISEHCSSATQAMQMIRAGAVDVFNITVNSGGLLQVKKLMALAELAGIRVLIGTTQELSIGSAAHAHLGASVPDLHVASDTVGPLLYVEDVVKERIRFEGNRLVIPTGPGLGMELDLDALETLRAPLVEWDRAAHGAGYVSN</sequence>
<dbReference type="Pfam" id="PF02746">
    <property type="entry name" value="MR_MLE_N"/>
    <property type="match status" value="1"/>
</dbReference>
<dbReference type="Gene3D" id="3.20.20.120">
    <property type="entry name" value="Enolase-like C-terminal domain"/>
    <property type="match status" value="1"/>
</dbReference>
<organism evidence="3 4">
    <name type="scientific">Devosia crocina</name>
    <dbReference type="NCBI Taxonomy" id="429728"/>
    <lineage>
        <taxon>Bacteria</taxon>
        <taxon>Pseudomonadati</taxon>
        <taxon>Pseudomonadota</taxon>
        <taxon>Alphaproteobacteria</taxon>
        <taxon>Hyphomicrobiales</taxon>
        <taxon>Devosiaceae</taxon>
        <taxon>Devosia</taxon>
    </lineage>
</organism>
<dbReference type="InterPro" id="IPR013341">
    <property type="entry name" value="Mandelate_racemase_N_dom"/>
</dbReference>
<dbReference type="Pfam" id="PF13378">
    <property type="entry name" value="MR_MLE_C"/>
    <property type="match status" value="1"/>
</dbReference>
<dbReference type="AlphaFoldDB" id="A0A1I7N1J5"/>
<evidence type="ECO:0000259" key="1">
    <source>
        <dbReference type="Pfam" id="PF02746"/>
    </source>
</evidence>
<evidence type="ECO:0000259" key="2">
    <source>
        <dbReference type="Pfam" id="PF13378"/>
    </source>
</evidence>
<evidence type="ECO:0000313" key="3">
    <source>
        <dbReference type="EMBL" id="SFV28446.1"/>
    </source>
</evidence>
<dbReference type="InterPro" id="IPR036849">
    <property type="entry name" value="Enolase-like_C_sf"/>
</dbReference>
<dbReference type="RefSeq" id="WP_092420507.1">
    <property type="nucleotide sequence ID" value="NZ_FPCK01000001.1"/>
</dbReference>